<dbReference type="Gene3D" id="2.120.10.30">
    <property type="entry name" value="TolB, C-terminal domain"/>
    <property type="match status" value="1"/>
</dbReference>
<dbReference type="SUPFAM" id="SSF63825">
    <property type="entry name" value="YWTD domain"/>
    <property type="match status" value="1"/>
</dbReference>
<dbReference type="EMBL" id="CP071793">
    <property type="protein sequence ID" value="QTD48812.1"/>
    <property type="molecule type" value="Genomic_DNA"/>
</dbReference>
<evidence type="ECO:0008006" key="3">
    <source>
        <dbReference type="Google" id="ProtNLM"/>
    </source>
</evidence>
<protein>
    <recommendedName>
        <fullName evidence="3">6-bladed beta-propeller</fullName>
    </recommendedName>
</protein>
<accession>A0A8A4TI29</accession>
<proteinExistence type="predicted"/>
<evidence type="ECO:0000313" key="2">
    <source>
        <dbReference type="Proteomes" id="UP000663929"/>
    </source>
</evidence>
<evidence type="ECO:0000313" key="1">
    <source>
        <dbReference type="EMBL" id="QTD48812.1"/>
    </source>
</evidence>
<keyword evidence="2" id="KW-1185">Reference proteome</keyword>
<dbReference type="InterPro" id="IPR011042">
    <property type="entry name" value="6-blade_b-propeller_TolB-like"/>
</dbReference>
<dbReference type="AlphaFoldDB" id="A0A8A4TI29"/>
<dbReference type="KEGG" id="scor:J3U87_24790"/>
<reference evidence="1" key="1">
    <citation type="submission" date="2021-03" db="EMBL/GenBank/DDBJ databases">
        <title>Acanthopleuribacteraceae sp. M133.</title>
        <authorList>
            <person name="Wang G."/>
        </authorList>
    </citation>
    <scope>NUCLEOTIDE SEQUENCE</scope>
    <source>
        <strain evidence="1">M133</strain>
    </source>
</reference>
<gene>
    <name evidence="1" type="ORF">J3U87_24790</name>
</gene>
<organism evidence="1 2">
    <name type="scientific">Sulfidibacter corallicola</name>
    <dbReference type="NCBI Taxonomy" id="2818388"/>
    <lineage>
        <taxon>Bacteria</taxon>
        <taxon>Pseudomonadati</taxon>
        <taxon>Acidobacteriota</taxon>
        <taxon>Holophagae</taxon>
        <taxon>Acanthopleuribacterales</taxon>
        <taxon>Acanthopleuribacteraceae</taxon>
        <taxon>Sulfidibacter</taxon>
    </lineage>
</organism>
<sequence length="365" mass="41377">MTLILLVGMLAIDATHFTETGVYQPLRLSEALVSEDGSLYVLAFPEATIRFYGPDGTLRKTIGGKGEGPGEFIYPDQMWVQDRQLYVFDVNNGQISLFDEKGKFVKRWSAPNRGLELIKVRSGWVYGTWQNFGEAVEKNELVWADETFETVTTLCTVADVGNDQGFSVTNNGTESIGVYNPIRTRPRIVPSTDGTRIYLTDVHDLKIQVIDLDQKKIVQTIQHKVKRIPFDEDWAEAKFKENTEGRHSASTKWTKIYPEQFPAIRSLTLAPDGNLIVDRWRGKPDDTNWFLTLTPKGEVVKKEWNGERLKRQVGVHGEFAYVTYWDTEAEEAAVARVPRGKVDAWIAAHPVEYDGPTGRTMSFDH</sequence>
<dbReference type="Pfam" id="PF17170">
    <property type="entry name" value="DUF5128"/>
    <property type="match status" value="1"/>
</dbReference>
<dbReference type="RefSeq" id="WP_237378463.1">
    <property type="nucleotide sequence ID" value="NZ_CP071793.1"/>
</dbReference>
<dbReference type="Proteomes" id="UP000663929">
    <property type="component" value="Chromosome"/>
</dbReference>
<name>A0A8A4TI29_SULCO</name>